<name>A0A2R8CG58_9RHOB</name>
<dbReference type="Proteomes" id="UP000244898">
    <property type="component" value="Unassembled WGS sequence"/>
</dbReference>
<proteinExistence type="predicted"/>
<feature type="region of interest" description="Disordered" evidence="6">
    <location>
        <begin position="1106"/>
        <end position="1128"/>
    </location>
</feature>
<evidence type="ECO:0000256" key="2">
    <source>
        <dbReference type="ARBA" id="ARBA00022603"/>
    </source>
</evidence>
<dbReference type="PRINTS" id="PR00507">
    <property type="entry name" value="N12N6MTFRASE"/>
</dbReference>
<evidence type="ECO:0000256" key="4">
    <source>
        <dbReference type="ARBA" id="ARBA00022691"/>
    </source>
</evidence>
<evidence type="ECO:0000313" key="9">
    <source>
        <dbReference type="Proteomes" id="UP000244898"/>
    </source>
</evidence>
<dbReference type="RefSeq" id="WP_108792635.1">
    <property type="nucleotide sequence ID" value="NZ_ONZG01000023.1"/>
</dbReference>
<evidence type="ECO:0000256" key="5">
    <source>
        <dbReference type="ARBA" id="ARBA00047942"/>
    </source>
</evidence>
<reference evidence="9" key="1">
    <citation type="submission" date="2018-03" db="EMBL/GenBank/DDBJ databases">
        <authorList>
            <person name="Rodrigo-Torres L."/>
            <person name="Arahal R. D."/>
            <person name="Lucena T."/>
        </authorList>
    </citation>
    <scope>NUCLEOTIDE SEQUENCE [LARGE SCALE GENOMIC DNA]</scope>
    <source>
        <strain evidence="9">CECT 7615</strain>
    </source>
</reference>
<keyword evidence="9" id="KW-1185">Reference proteome</keyword>
<feature type="compositionally biased region" description="Basic and acidic residues" evidence="6">
    <location>
        <begin position="1109"/>
        <end position="1120"/>
    </location>
</feature>
<evidence type="ECO:0000256" key="3">
    <source>
        <dbReference type="ARBA" id="ARBA00022679"/>
    </source>
</evidence>
<keyword evidence="2" id="KW-0489">Methyltransferase</keyword>
<dbReference type="GO" id="GO:0032259">
    <property type="term" value="P:methylation"/>
    <property type="evidence" value="ECO:0007669"/>
    <property type="project" value="UniProtKB-KW"/>
</dbReference>
<protein>
    <recommendedName>
        <fullName evidence="1">site-specific DNA-methyltransferase (adenine-specific)</fullName>
        <ecNumber evidence="1">2.1.1.72</ecNumber>
    </recommendedName>
</protein>
<dbReference type="InterPro" id="IPR029063">
    <property type="entry name" value="SAM-dependent_MTases_sf"/>
</dbReference>
<dbReference type="InterPro" id="IPR002052">
    <property type="entry name" value="DNA_methylase_N6_adenine_CS"/>
</dbReference>
<dbReference type="Gene3D" id="3.40.50.150">
    <property type="entry name" value="Vaccinia Virus protein VP39"/>
    <property type="match status" value="2"/>
</dbReference>
<dbReference type="GO" id="GO:0006304">
    <property type="term" value="P:DNA modification"/>
    <property type="evidence" value="ECO:0007669"/>
    <property type="project" value="InterPro"/>
</dbReference>
<keyword evidence="4" id="KW-0949">S-adenosyl-L-methionine</keyword>
<feature type="domain" description="Type II methyltransferase M.TaqI-like" evidence="7">
    <location>
        <begin position="558"/>
        <end position="794"/>
    </location>
</feature>
<comment type="catalytic activity">
    <reaction evidence="5">
        <text>a 2'-deoxyadenosine in DNA + S-adenosyl-L-methionine = an N(6)-methyl-2'-deoxyadenosine in DNA + S-adenosyl-L-homocysteine + H(+)</text>
        <dbReference type="Rhea" id="RHEA:15197"/>
        <dbReference type="Rhea" id="RHEA-COMP:12418"/>
        <dbReference type="Rhea" id="RHEA-COMP:12419"/>
        <dbReference type="ChEBI" id="CHEBI:15378"/>
        <dbReference type="ChEBI" id="CHEBI:57856"/>
        <dbReference type="ChEBI" id="CHEBI:59789"/>
        <dbReference type="ChEBI" id="CHEBI:90615"/>
        <dbReference type="ChEBI" id="CHEBI:90616"/>
        <dbReference type="EC" id="2.1.1.72"/>
    </reaction>
</comment>
<evidence type="ECO:0000313" key="8">
    <source>
        <dbReference type="EMBL" id="SPJ31425.1"/>
    </source>
</evidence>
<dbReference type="PROSITE" id="PS00092">
    <property type="entry name" value="N6_MTASE"/>
    <property type="match status" value="1"/>
</dbReference>
<evidence type="ECO:0000256" key="1">
    <source>
        <dbReference type="ARBA" id="ARBA00011900"/>
    </source>
</evidence>
<dbReference type="InterPro" id="IPR011639">
    <property type="entry name" value="MethylTrfase_TaqI-like_dom"/>
</dbReference>
<dbReference type="EC" id="2.1.1.72" evidence="1"/>
<evidence type="ECO:0000256" key="6">
    <source>
        <dbReference type="SAM" id="MobiDB-lite"/>
    </source>
</evidence>
<dbReference type="GO" id="GO:0009007">
    <property type="term" value="F:site-specific DNA-methyltransferase (adenine-specific) activity"/>
    <property type="evidence" value="ECO:0007669"/>
    <property type="project" value="UniProtKB-EC"/>
</dbReference>
<keyword evidence="3" id="KW-0808">Transferase</keyword>
<dbReference type="OrthoDB" id="9806213at2"/>
<gene>
    <name evidence="8" type="ORF">TRM7615_04968</name>
</gene>
<dbReference type="Pfam" id="PF07669">
    <property type="entry name" value="Eco57I"/>
    <property type="match status" value="1"/>
</dbReference>
<dbReference type="EMBL" id="ONZG01000023">
    <property type="protein sequence ID" value="SPJ31425.1"/>
    <property type="molecule type" value="Genomic_DNA"/>
</dbReference>
<dbReference type="GO" id="GO:0003676">
    <property type="term" value="F:nucleic acid binding"/>
    <property type="evidence" value="ECO:0007669"/>
    <property type="project" value="InterPro"/>
</dbReference>
<organism evidence="8 9">
    <name type="scientific">Falsiruegeria mediterranea M17</name>
    <dbReference type="NCBI Taxonomy" id="1200281"/>
    <lineage>
        <taxon>Bacteria</taxon>
        <taxon>Pseudomonadati</taxon>
        <taxon>Pseudomonadota</taxon>
        <taxon>Alphaproteobacteria</taxon>
        <taxon>Rhodobacterales</taxon>
        <taxon>Roseobacteraceae</taxon>
        <taxon>Falsiruegeria</taxon>
    </lineage>
</organism>
<dbReference type="SUPFAM" id="SSF53335">
    <property type="entry name" value="S-adenosyl-L-methionine-dependent methyltransferases"/>
    <property type="match status" value="1"/>
</dbReference>
<sequence>MARITKRRRQSRRSARLDFAAIEVVGGLLPTDIIAQIAAGDAAEQSDESYDIPKGLKLRDEIARFYQIAHAHWESYEAGKGANASAPIGFVQSLLSECFGFKTLTKSAGKQITDRTFPVNFSAANGRIPVIIAPSSPADSRKPGIDEALSQFGDDTRKRSSTQLLQEYLNADEDALWGITCDGGVLRIMRDNASLTRPAWIEVNFEKIFTEGLFPDFSAAWLILHASRFGVEGTSPSDCPLERWKERSRLDGAAAKDNLRLGVEAALIELGRGFIQHPFNSELRDQLQSGELRRQAYYEELLRLVYRIIFLFAAEDRDLLHAPNTSDAARKAYLGGYSLHRLRERCVRNASLDKNIDAWEGMKSLFIALSDGQPALGLVALGGLFDPDKLEHLGNCKIDNKRFLKAIWRVAWFRPEGQSMTKVNWRDMETEELGSVYESLLELTPELNLEARDFTFAEGDATKGNARKVSGSYYTPDSLVKLLLDTTLDPVLDAAEARNPNDPVSEILKLSMIDPACGSGHFLLGAARRAAARIARHRMPGAISQEVFQHALREVVGNCIYGSDRNPMAVELCKVALWIEALEPGKPLSFLDARIQCGDSLIGIFDYEMLKAGIPDDAYKAMSGDDKEVAKAYERLNKDERDGKAASGFIKTLAAPAEIIDGARKIAAMPEDTLKEVKAKARAFAKYEASDQWQRLKLACDMYVAAFFTPKVGEEPSARTLVDMPVPTTGAMWEALSGKIRSDVLQDNAHTVSDQNSALHWPLAFPAVMARGGFDAVVGNPPWERIKLQEQEFFASRDTAIATAKNKAARDKLIKALSSAEDGTAERDLFLEFEAAKRAAEAASFFVRKSGRFPLSGVGDVNTYALFAEHFSRLARRNMQSQKAPQTSLLQAIADTGGVREAPSGRAGMIVPTGIATDSSTSAFFGDLVATKRLNALYDFENRDGIFPSVHRSFKFSILSIGPAKVASFAFFLHDVSMLEEKERRFTLTPEQIAAINPNTKTAPVFRSRADAELTAKLYAKAPVLIEEQPDSPEGDKNPWGISFQRMFDMSNDSGFFAGEDTLAKQGFVRSSANWEHSDGRRFVPLYEAKMIHHYDHRWATYEGEDEDQSTRDVTLEEKQNPTFEPTPRYWVPEDEVDLRASRVPTRLKSAFRKEDAEACLKVLAEWVLGSTPGLSPRNPIASLRDIQAHLTNVLGPQATSTSVVGRSLQNWLSASAPRGVEMQRYTPLAQDDLAFIKDYDGRWLELTGDLIDRKKPRWLLGVRGIARATDERTVLGTIIPRTATGNSVQVWGVPGDLSTPHYAALMACISSIPFDYIARQKVGGINLNFFYVQQFPVIAPYQFNEEELAILTKLMTELTYTTEAMRPWAEDLGCDRAPFNFDPERRALLRAELDAFFAHKYRLTREELSFVLDPHSIKEHAYPTETFRGLKEKEVSQLGEYRTQRLILEAYDRHSRSKM</sequence>
<dbReference type="PANTHER" id="PTHR33841">
    <property type="entry name" value="DNA METHYLTRANSFERASE YEEA-RELATED"/>
    <property type="match status" value="1"/>
</dbReference>
<dbReference type="PANTHER" id="PTHR33841:SF1">
    <property type="entry name" value="DNA METHYLTRANSFERASE A"/>
    <property type="match status" value="1"/>
</dbReference>
<dbReference type="InterPro" id="IPR050953">
    <property type="entry name" value="N4_N6_ade-DNA_methylase"/>
</dbReference>
<evidence type="ECO:0000259" key="7">
    <source>
        <dbReference type="Pfam" id="PF07669"/>
    </source>
</evidence>
<accession>A0A2R8CG58</accession>